<keyword evidence="2" id="KW-1185">Reference proteome</keyword>
<comment type="caution">
    <text evidence="1">The sequence shown here is derived from an EMBL/GenBank/DDBJ whole genome shotgun (WGS) entry which is preliminary data.</text>
</comment>
<evidence type="ECO:0000313" key="2">
    <source>
        <dbReference type="Proteomes" id="UP000499080"/>
    </source>
</evidence>
<name>A0A4Y2MCD6_ARAVE</name>
<reference evidence="1 2" key="1">
    <citation type="journal article" date="2019" name="Sci. Rep.">
        <title>Orb-weaving spider Araneus ventricosus genome elucidates the spidroin gene catalogue.</title>
        <authorList>
            <person name="Kono N."/>
            <person name="Nakamura H."/>
            <person name="Ohtoshi R."/>
            <person name="Moran D.A.P."/>
            <person name="Shinohara A."/>
            <person name="Yoshida Y."/>
            <person name="Fujiwara M."/>
            <person name="Mori M."/>
            <person name="Tomita M."/>
            <person name="Arakawa K."/>
        </authorList>
    </citation>
    <scope>NUCLEOTIDE SEQUENCE [LARGE SCALE GENOMIC DNA]</scope>
</reference>
<dbReference type="EMBL" id="BGPR01281176">
    <property type="protein sequence ID" value="GBN24070.1"/>
    <property type="molecule type" value="Genomic_DNA"/>
</dbReference>
<dbReference type="Proteomes" id="UP000499080">
    <property type="component" value="Unassembled WGS sequence"/>
</dbReference>
<sequence length="105" mass="11770">MVICCSGVVKSHLSFPGQFHSLSVRRPYPFQMCLQVIQDFVRPGKQITQSSKEDVRGNLGVRSDSFSAEVQPVTYSPCSVLCPFCALQAWHSLHHFPTSVRSRSQ</sequence>
<protein>
    <submittedName>
        <fullName evidence="1">Uncharacterized protein</fullName>
    </submittedName>
</protein>
<evidence type="ECO:0000313" key="1">
    <source>
        <dbReference type="EMBL" id="GBN24070.1"/>
    </source>
</evidence>
<gene>
    <name evidence="1" type="ORF">AVEN_93734_1</name>
</gene>
<accession>A0A4Y2MCD6</accession>
<dbReference type="AlphaFoldDB" id="A0A4Y2MCD6"/>
<proteinExistence type="predicted"/>
<organism evidence="1 2">
    <name type="scientific">Araneus ventricosus</name>
    <name type="common">Orbweaver spider</name>
    <name type="synonym">Epeira ventricosa</name>
    <dbReference type="NCBI Taxonomy" id="182803"/>
    <lineage>
        <taxon>Eukaryota</taxon>
        <taxon>Metazoa</taxon>
        <taxon>Ecdysozoa</taxon>
        <taxon>Arthropoda</taxon>
        <taxon>Chelicerata</taxon>
        <taxon>Arachnida</taxon>
        <taxon>Araneae</taxon>
        <taxon>Araneomorphae</taxon>
        <taxon>Entelegynae</taxon>
        <taxon>Araneoidea</taxon>
        <taxon>Araneidae</taxon>
        <taxon>Araneus</taxon>
    </lineage>
</organism>